<dbReference type="InterPro" id="IPR011037">
    <property type="entry name" value="Pyrv_Knase-like_insert_dom_sf"/>
</dbReference>
<evidence type="ECO:0000313" key="9">
    <source>
        <dbReference type="EnsemblMetazoa" id="GAUT002272-PA"/>
    </source>
</evidence>
<dbReference type="FunFam" id="2.30.130.30:FF:000002">
    <property type="entry name" value="Activating signal cointegrator 1"/>
    <property type="match status" value="1"/>
</dbReference>
<feature type="active site" evidence="6">
    <location>
        <position position="410"/>
    </location>
</feature>
<dbReference type="SUPFAM" id="SSF141673">
    <property type="entry name" value="MOSC N-terminal domain-like"/>
    <property type="match status" value="1"/>
</dbReference>
<dbReference type="Gene3D" id="3.90.1150.10">
    <property type="entry name" value="Aspartate Aminotransferase, domain 1"/>
    <property type="match status" value="1"/>
</dbReference>
<dbReference type="STRING" id="7395.A0A1A9UEK6"/>
<dbReference type="PROSITE" id="PS51340">
    <property type="entry name" value="MOSC"/>
    <property type="match status" value="1"/>
</dbReference>
<evidence type="ECO:0000256" key="3">
    <source>
        <dbReference type="ARBA" id="ARBA00023150"/>
    </source>
</evidence>
<evidence type="ECO:0000256" key="1">
    <source>
        <dbReference type="ARBA" id="ARBA00022679"/>
    </source>
</evidence>
<dbReference type="InterPro" id="IPR009349">
    <property type="entry name" value="TRIP4/RQT4_C2HC5_Znf"/>
</dbReference>
<dbReference type="CDD" id="cd06554">
    <property type="entry name" value="ASCH_ASC-1_like"/>
    <property type="match status" value="1"/>
</dbReference>
<gene>
    <name evidence="6" type="primary">mal</name>
</gene>
<dbReference type="InterPro" id="IPR015422">
    <property type="entry name" value="PyrdxlP-dep_Trfase_small"/>
</dbReference>
<protein>
    <recommendedName>
        <fullName evidence="6">Molybdenum cofactor sulfurase</fullName>
        <shortName evidence="6">MCS</shortName>
        <shortName evidence="6">MOS</shortName>
        <shortName evidence="6">MoCo sulfurase</shortName>
        <ecNumber evidence="6">2.8.1.9</ecNumber>
    </recommendedName>
    <alternativeName>
        <fullName evidence="6">Molybdenum cofactor sulfurtransferase</fullName>
    </alternativeName>
    <alternativeName>
        <fullName evidence="6">Protein maroon-like</fullName>
        <shortName evidence="6">Ma-l</shortName>
    </alternativeName>
</protein>
<dbReference type="PANTHER" id="PTHR14237">
    <property type="entry name" value="MOLYBDOPTERIN COFACTOR SULFURASE MOSC"/>
    <property type="match status" value="1"/>
</dbReference>
<keyword evidence="3 6" id="KW-0501">Molybdenum cofactor biosynthesis</keyword>
<comment type="cofactor">
    <cofactor evidence="6">
        <name>pyridoxal 5'-phosphate</name>
        <dbReference type="ChEBI" id="CHEBI:597326"/>
    </cofactor>
</comment>
<dbReference type="SMART" id="SM01022">
    <property type="entry name" value="ASCH"/>
    <property type="match status" value="1"/>
</dbReference>
<dbReference type="Pfam" id="PF23134">
    <property type="entry name" value="TRIP4_3rd"/>
    <property type="match status" value="1"/>
</dbReference>
<comment type="function">
    <text evidence="5 6">Sulfurates the molybdenum cofactor. Sulfation of molybdenum is essential for xanthine dehydrogenase (XDH) and aldehyde oxidase (ADO) enzymes in which molybdenum cofactor is liganded by 1 oxygen and 1 sulfur atom in active form.</text>
</comment>
<dbReference type="GO" id="GO:0008265">
    <property type="term" value="F:molybdenum cofactor sulfurtransferase activity"/>
    <property type="evidence" value="ECO:0007669"/>
    <property type="project" value="UniProtKB-UniRule"/>
</dbReference>
<dbReference type="GO" id="GO:0016829">
    <property type="term" value="F:lyase activity"/>
    <property type="evidence" value="ECO:0007669"/>
    <property type="project" value="UniProtKB-UniRule"/>
</dbReference>
<comment type="catalytic activity">
    <reaction evidence="4 6">
        <text>Mo-molybdopterin + L-cysteine + AH2 = thio-Mo-molybdopterin + L-alanine + A + H2O</text>
        <dbReference type="Rhea" id="RHEA:42636"/>
        <dbReference type="ChEBI" id="CHEBI:13193"/>
        <dbReference type="ChEBI" id="CHEBI:15377"/>
        <dbReference type="ChEBI" id="CHEBI:17499"/>
        <dbReference type="ChEBI" id="CHEBI:35235"/>
        <dbReference type="ChEBI" id="CHEBI:57972"/>
        <dbReference type="ChEBI" id="CHEBI:71302"/>
        <dbReference type="ChEBI" id="CHEBI:82685"/>
        <dbReference type="EC" id="2.8.1.9"/>
    </reaction>
</comment>
<dbReference type="InterPro" id="IPR005302">
    <property type="entry name" value="MoCF_Sase_C"/>
</dbReference>
<dbReference type="VEuPathDB" id="VectorBase:GAUT002272"/>
<dbReference type="InterPro" id="IPR015421">
    <property type="entry name" value="PyrdxlP-dep_Trfase_major"/>
</dbReference>
<evidence type="ECO:0000259" key="8">
    <source>
        <dbReference type="PROSITE" id="PS51340"/>
    </source>
</evidence>
<dbReference type="InterPro" id="IPR000192">
    <property type="entry name" value="Aminotrans_V_dom"/>
</dbReference>
<keyword evidence="10" id="KW-1185">Reference proteome</keyword>
<dbReference type="Gene3D" id="3.40.640.10">
    <property type="entry name" value="Type I PLP-dependent aspartate aminotransferase-like (Major domain)"/>
    <property type="match status" value="1"/>
</dbReference>
<dbReference type="InterPro" id="IPR005303">
    <property type="entry name" value="MOCOS_middle"/>
</dbReference>
<name>A0A1A9UEK6_GLOAU</name>
<dbReference type="InterPro" id="IPR007374">
    <property type="entry name" value="ASCH_domain"/>
</dbReference>
<dbReference type="HAMAP" id="MF_03050">
    <property type="entry name" value="MOCOS"/>
    <property type="match status" value="1"/>
</dbReference>
<dbReference type="GO" id="GO:0030151">
    <property type="term" value="F:molybdenum ion binding"/>
    <property type="evidence" value="ECO:0007669"/>
    <property type="project" value="UniProtKB-UniRule"/>
</dbReference>
<dbReference type="GO" id="GO:0180022">
    <property type="term" value="C:RQC-trigger complex"/>
    <property type="evidence" value="ECO:0007669"/>
    <property type="project" value="InterPro"/>
</dbReference>
<accession>A0A1A9UEK6</accession>
<dbReference type="PANTHER" id="PTHR14237:SF80">
    <property type="entry name" value="MOLYBDENUM COFACTOR SULFURASE"/>
    <property type="match status" value="1"/>
</dbReference>
<dbReference type="FunFam" id="3.90.1150.10:FF:000079">
    <property type="entry name" value="Molybdenum cofactor sulfurase"/>
    <property type="match status" value="1"/>
</dbReference>
<organism evidence="9 10">
    <name type="scientific">Glossina austeni</name>
    <name type="common">Savannah tsetse fly</name>
    <dbReference type="NCBI Taxonomy" id="7395"/>
    <lineage>
        <taxon>Eukaryota</taxon>
        <taxon>Metazoa</taxon>
        <taxon>Ecdysozoa</taxon>
        <taxon>Arthropoda</taxon>
        <taxon>Hexapoda</taxon>
        <taxon>Insecta</taxon>
        <taxon>Pterygota</taxon>
        <taxon>Neoptera</taxon>
        <taxon>Endopterygota</taxon>
        <taxon>Diptera</taxon>
        <taxon>Brachycera</taxon>
        <taxon>Muscomorpha</taxon>
        <taxon>Hippoboscoidea</taxon>
        <taxon>Glossinidae</taxon>
        <taxon>Glossina</taxon>
    </lineage>
</organism>
<dbReference type="EC" id="2.8.1.9" evidence="6"/>
<evidence type="ECO:0000256" key="6">
    <source>
        <dbReference type="HAMAP-Rule" id="MF_03050"/>
    </source>
</evidence>
<dbReference type="InterPro" id="IPR015947">
    <property type="entry name" value="PUA-like_sf"/>
</dbReference>
<evidence type="ECO:0000256" key="2">
    <source>
        <dbReference type="ARBA" id="ARBA00022898"/>
    </source>
</evidence>
<evidence type="ECO:0000256" key="7">
    <source>
        <dbReference type="SAM" id="MobiDB-lite"/>
    </source>
</evidence>
<reference evidence="9" key="1">
    <citation type="submission" date="2020-05" db="UniProtKB">
        <authorList>
            <consortium name="EnsemblMetazoa"/>
        </authorList>
    </citation>
    <scope>IDENTIFICATION</scope>
    <source>
        <strain evidence="9">TTRI</strain>
    </source>
</reference>
<dbReference type="Pfam" id="PF03476">
    <property type="entry name" value="MOSC_N"/>
    <property type="match status" value="1"/>
</dbReference>
<dbReference type="SUPFAM" id="SSF53383">
    <property type="entry name" value="PLP-dependent transferases"/>
    <property type="match status" value="1"/>
</dbReference>
<dbReference type="Pfam" id="PF03473">
    <property type="entry name" value="MOSC"/>
    <property type="match status" value="1"/>
</dbReference>
<evidence type="ECO:0000256" key="4">
    <source>
        <dbReference type="ARBA" id="ARBA00050843"/>
    </source>
</evidence>
<dbReference type="InterPro" id="IPR056994">
    <property type="entry name" value="TRI4_N"/>
</dbReference>
<feature type="domain" description="MOSC" evidence="8">
    <location>
        <begin position="626"/>
        <end position="777"/>
    </location>
</feature>
<dbReference type="InterPro" id="IPR056993">
    <property type="entry name" value="TRIP4_3rd_dom"/>
</dbReference>
<dbReference type="Proteomes" id="UP000078200">
    <property type="component" value="Unassembled WGS sequence"/>
</dbReference>
<dbReference type="InterPro" id="IPR028886">
    <property type="entry name" value="MoCo_sulfurase"/>
</dbReference>
<dbReference type="FunFam" id="3.40.640.10:FF:000119">
    <property type="entry name" value="Molybdenum cofactor sulfurase"/>
    <property type="match status" value="1"/>
</dbReference>
<dbReference type="Pfam" id="PF06221">
    <property type="entry name" value="zf-C2HC5"/>
    <property type="match status" value="1"/>
</dbReference>
<dbReference type="Gene3D" id="2.30.130.30">
    <property type="entry name" value="Hypothetical protein"/>
    <property type="match status" value="1"/>
</dbReference>
<dbReference type="Pfam" id="PF23135">
    <property type="entry name" value="TRI4_N"/>
    <property type="match status" value="1"/>
</dbReference>
<feature type="modified residue" description="N6-(pyridoxal phosphate)lysine" evidence="6">
    <location>
        <position position="243"/>
    </location>
</feature>
<comment type="similarity">
    <text evidence="6">Belongs to the class-V pyridoxal-phosphate-dependent aminotransferase family. MOCOS subfamily.</text>
</comment>
<dbReference type="GO" id="GO:0005634">
    <property type="term" value="C:nucleus"/>
    <property type="evidence" value="ECO:0007669"/>
    <property type="project" value="InterPro"/>
</dbReference>
<evidence type="ECO:0000256" key="5">
    <source>
        <dbReference type="ARBA" id="ARBA00054182"/>
    </source>
</evidence>
<dbReference type="GO" id="GO:0006777">
    <property type="term" value="P:Mo-molybdopterin cofactor biosynthetic process"/>
    <property type="evidence" value="ECO:0007669"/>
    <property type="project" value="UniProtKB-UniRule"/>
</dbReference>
<dbReference type="EnsemblMetazoa" id="GAUT002272-RA">
    <property type="protein sequence ID" value="GAUT002272-PA"/>
    <property type="gene ID" value="GAUT002272"/>
</dbReference>
<keyword evidence="2 6" id="KW-0663">Pyridoxal phosphate</keyword>
<dbReference type="Pfam" id="PF04266">
    <property type="entry name" value="ASCH"/>
    <property type="match status" value="1"/>
</dbReference>
<dbReference type="SUPFAM" id="SSF88697">
    <property type="entry name" value="PUA domain-like"/>
    <property type="match status" value="1"/>
</dbReference>
<dbReference type="GO" id="GO:0072344">
    <property type="term" value="P:rescue of stalled ribosome"/>
    <property type="evidence" value="ECO:0007669"/>
    <property type="project" value="InterPro"/>
</dbReference>
<dbReference type="GO" id="GO:0030170">
    <property type="term" value="F:pyridoxal phosphate binding"/>
    <property type="evidence" value="ECO:0007669"/>
    <property type="project" value="UniProtKB-UniRule"/>
</dbReference>
<dbReference type="InterPro" id="IPR015424">
    <property type="entry name" value="PyrdxlP-dep_Trfase"/>
</dbReference>
<dbReference type="SUPFAM" id="SSF50800">
    <property type="entry name" value="PK beta-barrel domain-like"/>
    <property type="match status" value="1"/>
</dbReference>
<proteinExistence type="inferred from homology"/>
<dbReference type="GO" id="GO:0008270">
    <property type="term" value="F:zinc ion binding"/>
    <property type="evidence" value="ECO:0007669"/>
    <property type="project" value="InterPro"/>
</dbReference>
<keyword evidence="1 6" id="KW-0808">Transferase</keyword>
<dbReference type="Pfam" id="PF00266">
    <property type="entry name" value="Aminotran_5"/>
    <property type="match status" value="2"/>
</dbReference>
<sequence>MGLTWELNENELIKIAKEFRRLEDKTYLDHAGTTLYTESQIETSSTLLKEHLFCNPHSCKETGDLVDQVRFRILRHFNTNANEYSVIFTSNATGALKLVAETFDFGNPEPGSFYYCQENHTSVLGMREVVQTANIFVLTKDEILQNLETKSSPTQTKNFGNSLIVFSAQCNFSGFKMPLELIKRIQNFGLANKGQQVAGEKQSTKQKDLSKFFVFLDAACYVGTNYLDLDIRKPDFVCVSFYKMFGYPTGIGALLVSKRGQSSVLKKRYYGGGTVNISMARENFHEKRCDISAQYEDGTLAFLTILCLLDGFRTLERLIPATLHLNTMERISSHVFQLAKYCHDQLSTLRYSNGNSVVEFYNHNGYQSRSQQGGIVTFNILHEDGSYVGFAEVACLASVYNIHIRTGCFCNPGACQRFLKQSNSDVRKHYEFGFKCGEYVDLIDGVPTGAVRVSLGYMSRKADIDDVVNMIKDCYLSPPQRRLDRMSSKDLPLALQHIPLRLQPHLKEICIYPVKSCGSFKLHDSWPLHQTGFLYDREWMIVNASGMAVTQKHESRLCLIKPYIQLENESLLLTFPDMPTVSVPLDMSFQDSYAINSTFCQSKVCNDYVGGLDCGDEVACWLTDCLEMPGLRLIKHDQRRNQDGVIKDIALVNQSQFLLINRSSARWLAQKVAIEKEPLDSTIDRFRANLILETVMPLEENDFEFVTIGNITFKVDGFCTRCQMICIDQHTGQKTSEPLRTIAREFNGKIRFGIYLSFAEVPPANARLSCKDKIVITNRQKDIWLKFQIALIVKFQLLKPICIAMEKWLREGLLDCLGFQVPDDMIKYIMAMKSSEEFDEYFETLLSKECEQHRLFLADCKKRLFNKSLPNKKTPQQQQMNSKKTRNSGTSLFKQSSSAMVKQGVNGSQQHQGTKKKAKFVNLYTTDGGVAPETIMLKGRRLCKCQASQHKLINNCSSCGRIVCEQEGSGPCLYCNELVCTNEELQILKGSGKKSENLLKSLKEKGGGESLKQALEQRDRLLEYDRNSEKRTTVIDDELDYFEENSVWHSDDQRANFERLKKEMHERKHTSRINRVIKVDFAGRAVDDDVTITEAYERAVLEEVAQINAENPYINNWCNKENTKQSSDNHGSSDPKLQFVKPIYKPPQNKVMQTNNNNLNGVYLNDGLERNYNRVQDKELLEMQDMRLCLSLHQPWASLLVAGIKKHEGRTWYSEHRGRLWIASTAKEPRPEEINDMENFYKRYYNGRQLKFPDQYPTGCLLGCVRIDDCLPQEEYRELYPNGESESPYVFICSHPEQLPVVFPIKGQHKIYEIDAKIHNAACKTLMRTKANLTKTKE</sequence>
<feature type="region of interest" description="Disordered" evidence="7">
    <location>
        <begin position="871"/>
        <end position="890"/>
    </location>
</feature>
<evidence type="ECO:0000313" key="10">
    <source>
        <dbReference type="Proteomes" id="UP000078200"/>
    </source>
</evidence>